<sequence length="79" mass="8851">MSAILHRLRCSRLAGCVAWRSISSVLLVNVFFDKVLILGEWDGLLLSERLWQPLRPGQGAAQVSEKSLQEKRLGDEDST</sequence>
<dbReference type="EMBL" id="VSRR010124542">
    <property type="protein sequence ID" value="MPD00815.1"/>
    <property type="molecule type" value="Genomic_DNA"/>
</dbReference>
<proteinExistence type="predicted"/>
<evidence type="ECO:0000256" key="1">
    <source>
        <dbReference type="SAM" id="MobiDB-lite"/>
    </source>
</evidence>
<accession>A0A5B7K7X3</accession>
<evidence type="ECO:0000313" key="2">
    <source>
        <dbReference type="EMBL" id="MPD00815.1"/>
    </source>
</evidence>
<dbReference type="AlphaFoldDB" id="A0A5B7K7X3"/>
<organism evidence="2 3">
    <name type="scientific">Portunus trituberculatus</name>
    <name type="common">Swimming crab</name>
    <name type="synonym">Neptunus trituberculatus</name>
    <dbReference type="NCBI Taxonomy" id="210409"/>
    <lineage>
        <taxon>Eukaryota</taxon>
        <taxon>Metazoa</taxon>
        <taxon>Ecdysozoa</taxon>
        <taxon>Arthropoda</taxon>
        <taxon>Crustacea</taxon>
        <taxon>Multicrustacea</taxon>
        <taxon>Malacostraca</taxon>
        <taxon>Eumalacostraca</taxon>
        <taxon>Eucarida</taxon>
        <taxon>Decapoda</taxon>
        <taxon>Pleocyemata</taxon>
        <taxon>Brachyura</taxon>
        <taxon>Eubrachyura</taxon>
        <taxon>Portunoidea</taxon>
        <taxon>Portunidae</taxon>
        <taxon>Portuninae</taxon>
        <taxon>Portunus</taxon>
    </lineage>
</organism>
<dbReference type="Proteomes" id="UP000324222">
    <property type="component" value="Unassembled WGS sequence"/>
</dbReference>
<gene>
    <name evidence="2" type="ORF">E2C01_096315</name>
</gene>
<reference evidence="2 3" key="1">
    <citation type="submission" date="2019-05" db="EMBL/GenBank/DDBJ databases">
        <title>Another draft genome of Portunus trituberculatus and its Hox gene families provides insights of decapod evolution.</title>
        <authorList>
            <person name="Jeong J.-H."/>
            <person name="Song I."/>
            <person name="Kim S."/>
            <person name="Choi T."/>
            <person name="Kim D."/>
            <person name="Ryu S."/>
            <person name="Kim W."/>
        </authorList>
    </citation>
    <scope>NUCLEOTIDE SEQUENCE [LARGE SCALE GENOMIC DNA]</scope>
    <source>
        <tissue evidence="2">Muscle</tissue>
    </source>
</reference>
<feature type="compositionally biased region" description="Basic and acidic residues" evidence="1">
    <location>
        <begin position="67"/>
        <end position="79"/>
    </location>
</feature>
<keyword evidence="3" id="KW-1185">Reference proteome</keyword>
<protein>
    <submittedName>
        <fullName evidence="2">Uncharacterized protein</fullName>
    </submittedName>
</protein>
<evidence type="ECO:0000313" key="3">
    <source>
        <dbReference type="Proteomes" id="UP000324222"/>
    </source>
</evidence>
<name>A0A5B7K7X3_PORTR</name>
<comment type="caution">
    <text evidence="2">The sequence shown here is derived from an EMBL/GenBank/DDBJ whole genome shotgun (WGS) entry which is preliminary data.</text>
</comment>
<feature type="region of interest" description="Disordered" evidence="1">
    <location>
        <begin position="56"/>
        <end position="79"/>
    </location>
</feature>